<dbReference type="Proteomes" id="UP000676336">
    <property type="component" value="Unassembled WGS sequence"/>
</dbReference>
<name>A0A8S2VKV6_9BILA</name>
<evidence type="ECO:0000313" key="2">
    <source>
        <dbReference type="EMBL" id="CAF4399143.1"/>
    </source>
</evidence>
<evidence type="ECO:0000313" key="3">
    <source>
        <dbReference type="Proteomes" id="UP000676336"/>
    </source>
</evidence>
<evidence type="ECO:0000259" key="1">
    <source>
        <dbReference type="Pfam" id="PF00135"/>
    </source>
</evidence>
<feature type="domain" description="Carboxylesterase type B" evidence="1">
    <location>
        <begin position="1"/>
        <end position="92"/>
    </location>
</feature>
<dbReference type="InterPro" id="IPR029058">
    <property type="entry name" value="AB_hydrolase_fold"/>
</dbReference>
<gene>
    <name evidence="2" type="ORF">SMN809_LOCUS30365</name>
</gene>
<protein>
    <recommendedName>
        <fullName evidence="1">Carboxylesterase type B domain-containing protein</fullName>
    </recommendedName>
</protein>
<dbReference type="InterPro" id="IPR002018">
    <property type="entry name" value="CarbesteraseB"/>
</dbReference>
<organism evidence="2 3">
    <name type="scientific">Rotaria magnacalcarata</name>
    <dbReference type="NCBI Taxonomy" id="392030"/>
    <lineage>
        <taxon>Eukaryota</taxon>
        <taxon>Metazoa</taxon>
        <taxon>Spiralia</taxon>
        <taxon>Gnathifera</taxon>
        <taxon>Rotifera</taxon>
        <taxon>Eurotatoria</taxon>
        <taxon>Bdelloidea</taxon>
        <taxon>Philodinida</taxon>
        <taxon>Philodinidae</taxon>
        <taxon>Rotaria</taxon>
    </lineage>
</organism>
<dbReference type="InterPro" id="IPR050309">
    <property type="entry name" value="Type-B_Carboxylest/Lipase"/>
</dbReference>
<reference evidence="2" key="1">
    <citation type="submission" date="2021-02" db="EMBL/GenBank/DDBJ databases">
        <authorList>
            <person name="Nowell W R."/>
        </authorList>
    </citation>
    <scope>NUCLEOTIDE SEQUENCE</scope>
</reference>
<dbReference type="Pfam" id="PF00135">
    <property type="entry name" value="COesterase"/>
    <property type="match status" value="1"/>
</dbReference>
<dbReference type="Gene3D" id="3.40.50.1820">
    <property type="entry name" value="alpha/beta hydrolase"/>
    <property type="match status" value="1"/>
</dbReference>
<proteinExistence type="predicted"/>
<feature type="non-terminal residue" evidence="2">
    <location>
        <position position="1"/>
    </location>
</feature>
<dbReference type="SUPFAM" id="SSF53474">
    <property type="entry name" value="alpha/beta-Hydrolases"/>
    <property type="match status" value="1"/>
</dbReference>
<dbReference type="EMBL" id="CAJOBI010057137">
    <property type="protein sequence ID" value="CAF4399143.1"/>
    <property type="molecule type" value="Genomic_DNA"/>
</dbReference>
<dbReference type="AlphaFoldDB" id="A0A8S2VKV6"/>
<feature type="non-terminal residue" evidence="2">
    <location>
        <position position="92"/>
    </location>
</feature>
<accession>A0A8S2VKV6</accession>
<dbReference type="PANTHER" id="PTHR11559">
    <property type="entry name" value="CARBOXYLESTERASE"/>
    <property type="match status" value="1"/>
</dbReference>
<comment type="caution">
    <text evidence="2">The sequence shown here is derived from an EMBL/GenBank/DDBJ whole genome shotgun (WGS) entry which is preliminary data.</text>
</comment>
<sequence length="92" mass="10176">GGFKEGSATLVIYDGLSWTNAAIQENNPFIMVSMNYRLNVMGFFAQSSLLDDNGQTIGNQGITDQRMAMKWVRDNIAQFGGDKNYITLMGES</sequence>